<name>A0A0E3WTI1_9EURY</name>
<dbReference type="GO" id="GO:0000160">
    <property type="term" value="P:phosphorelay signal transduction system"/>
    <property type="evidence" value="ECO:0007669"/>
    <property type="project" value="InterPro"/>
</dbReference>
<keyword evidence="1 2" id="KW-0597">Phosphoprotein</keyword>
<evidence type="ECO:0000313" key="4">
    <source>
        <dbReference type="EMBL" id="AKB77895.1"/>
    </source>
</evidence>
<dbReference type="OrthoDB" id="9652at2157"/>
<dbReference type="PROSITE" id="PS50110">
    <property type="entry name" value="RESPONSE_REGULATORY"/>
    <property type="match status" value="1"/>
</dbReference>
<dbReference type="KEGG" id="mhor:MSHOH_1412"/>
<dbReference type="Proteomes" id="UP000033101">
    <property type="component" value="Chromosome"/>
</dbReference>
<dbReference type="RefSeq" id="WP_048138613.1">
    <property type="nucleotide sequence ID" value="NZ_CP009516.1"/>
</dbReference>
<dbReference type="AlphaFoldDB" id="A0A0E3WTI1"/>
<evidence type="ECO:0000256" key="2">
    <source>
        <dbReference type="PROSITE-ProRule" id="PRU00169"/>
    </source>
</evidence>
<accession>A0A0E3WTI1</accession>
<dbReference type="HOGENOM" id="CLU_000445_69_17_2"/>
<feature type="domain" description="Response regulatory" evidence="3">
    <location>
        <begin position="3"/>
        <end position="119"/>
    </location>
</feature>
<protein>
    <submittedName>
        <fullName evidence="4">Response regulator receiver</fullName>
    </submittedName>
</protein>
<organism evidence="4 5">
    <name type="scientific">Methanosarcina horonobensis HB-1 = JCM 15518</name>
    <dbReference type="NCBI Taxonomy" id="1434110"/>
    <lineage>
        <taxon>Archaea</taxon>
        <taxon>Methanobacteriati</taxon>
        <taxon>Methanobacteriota</taxon>
        <taxon>Stenosarchaea group</taxon>
        <taxon>Methanomicrobia</taxon>
        <taxon>Methanosarcinales</taxon>
        <taxon>Methanosarcinaceae</taxon>
        <taxon>Methanosarcina</taxon>
    </lineage>
</organism>
<keyword evidence="5" id="KW-1185">Reference proteome</keyword>
<dbReference type="EMBL" id="CP009516">
    <property type="protein sequence ID" value="AKB77895.1"/>
    <property type="molecule type" value="Genomic_DNA"/>
</dbReference>
<dbReference type="PATRIC" id="fig|1434110.4.peg.1763"/>
<dbReference type="STRING" id="1434110.MSHOH_1412"/>
<gene>
    <name evidence="4" type="ORF">MSHOH_1412</name>
</gene>
<dbReference type="PANTHER" id="PTHR45339">
    <property type="entry name" value="HYBRID SIGNAL TRANSDUCTION HISTIDINE KINASE J"/>
    <property type="match status" value="1"/>
</dbReference>
<dbReference type="Pfam" id="PF00072">
    <property type="entry name" value="Response_reg"/>
    <property type="match status" value="1"/>
</dbReference>
<reference evidence="4 5" key="1">
    <citation type="submission" date="2014-07" db="EMBL/GenBank/DDBJ databases">
        <title>Methanogenic archaea and the global carbon cycle.</title>
        <authorList>
            <person name="Henriksen J.R."/>
            <person name="Luke J."/>
            <person name="Reinhart S."/>
            <person name="Benedict M.N."/>
            <person name="Youngblut N.D."/>
            <person name="Metcalf M.E."/>
            <person name="Whitaker R.J."/>
            <person name="Metcalf W.W."/>
        </authorList>
    </citation>
    <scope>NUCLEOTIDE SEQUENCE [LARGE SCALE GENOMIC DNA]</scope>
    <source>
        <strain evidence="4 5">HB-1</strain>
    </source>
</reference>
<dbReference type="SUPFAM" id="SSF52172">
    <property type="entry name" value="CheY-like"/>
    <property type="match status" value="1"/>
</dbReference>
<dbReference type="SMART" id="SM00448">
    <property type="entry name" value="REC"/>
    <property type="match status" value="1"/>
</dbReference>
<evidence type="ECO:0000313" key="5">
    <source>
        <dbReference type="Proteomes" id="UP000033101"/>
    </source>
</evidence>
<sequence length="125" mass="13588">MTSILVVEDNPLNMELVTCLLELNGIEVTQAVDGLEALDKIKNSLFDLVLLDIQLPGMGGLDVLKHIKEDPASQYIGVVALTAQVLVGDKQRFIDAGFIGYISKPIDVFQFMDELNTFLGHGGKA</sequence>
<dbReference type="GeneID" id="24830612"/>
<proteinExistence type="predicted"/>
<dbReference type="PANTHER" id="PTHR45339:SF3">
    <property type="entry name" value="HISTIDINE KINASE"/>
    <property type="match status" value="1"/>
</dbReference>
<evidence type="ECO:0000259" key="3">
    <source>
        <dbReference type="PROSITE" id="PS50110"/>
    </source>
</evidence>
<dbReference type="InterPro" id="IPR011006">
    <property type="entry name" value="CheY-like_superfamily"/>
</dbReference>
<feature type="modified residue" description="4-aspartylphosphate" evidence="2">
    <location>
        <position position="52"/>
    </location>
</feature>
<evidence type="ECO:0000256" key="1">
    <source>
        <dbReference type="ARBA" id="ARBA00022553"/>
    </source>
</evidence>
<dbReference type="Gene3D" id="3.40.50.2300">
    <property type="match status" value="1"/>
</dbReference>
<dbReference type="InterPro" id="IPR001789">
    <property type="entry name" value="Sig_transdc_resp-reg_receiver"/>
</dbReference>